<reference evidence="3" key="1">
    <citation type="submission" date="2022-09" db="EMBL/GenBank/DDBJ databases">
        <title>genome sequence of Deinococcus rubellus.</title>
        <authorList>
            <person name="Srinivasan S."/>
        </authorList>
    </citation>
    <scope>NUCLEOTIDE SEQUENCE</scope>
    <source>
        <strain evidence="3">Ant6</strain>
    </source>
</reference>
<dbReference type="InterPro" id="IPR050904">
    <property type="entry name" value="Adhesion/Biosynth-related"/>
</dbReference>
<feature type="chain" id="PRO_5046172265" evidence="1">
    <location>
        <begin position="20"/>
        <end position="156"/>
    </location>
</feature>
<evidence type="ECO:0000256" key="1">
    <source>
        <dbReference type="SAM" id="SignalP"/>
    </source>
</evidence>
<gene>
    <name evidence="3" type="ORF">N0D28_12440</name>
</gene>
<evidence type="ECO:0000313" key="4">
    <source>
        <dbReference type="Proteomes" id="UP001060261"/>
    </source>
</evidence>
<dbReference type="Gene3D" id="2.30.180.10">
    <property type="entry name" value="FAS1 domain"/>
    <property type="match status" value="1"/>
</dbReference>
<feature type="domain" description="FAS1" evidence="2">
    <location>
        <begin position="22"/>
        <end position="152"/>
    </location>
</feature>
<dbReference type="InterPro" id="IPR036378">
    <property type="entry name" value="FAS1_dom_sf"/>
</dbReference>
<dbReference type="PROSITE" id="PS50213">
    <property type="entry name" value="FAS1"/>
    <property type="match status" value="1"/>
</dbReference>
<keyword evidence="4" id="KW-1185">Reference proteome</keyword>
<proteinExistence type="predicted"/>
<protein>
    <submittedName>
        <fullName evidence="3">Fasciclin domain-containing protein</fullName>
    </submittedName>
</protein>
<evidence type="ECO:0000259" key="2">
    <source>
        <dbReference type="PROSITE" id="PS50213"/>
    </source>
</evidence>
<keyword evidence="1" id="KW-0732">Signal</keyword>
<dbReference type="InterPro" id="IPR000782">
    <property type="entry name" value="FAS1_domain"/>
</dbReference>
<dbReference type="SUPFAM" id="SSF82153">
    <property type="entry name" value="FAS1 domain"/>
    <property type="match status" value="1"/>
</dbReference>
<dbReference type="RefSeq" id="WP_260559824.1">
    <property type="nucleotide sequence ID" value="NZ_BAABEC010000181.1"/>
</dbReference>
<dbReference type="SMART" id="SM00554">
    <property type="entry name" value="FAS1"/>
    <property type="match status" value="1"/>
</dbReference>
<sequence length="156" mass="16143">MKSATVVIFAALALGSASAQGTDTIAAIVTKDAQFSTLLAALKAAGLDTTLAGKGPFTVFAPTNAAFAKIPKATLDALLKNKKELIKVLTYHVVAGDVMAAQVVKMKSAKTLEGSSVKINVMGKNVMVDKANVTKTDIKASNGVIHVIDTVLMPKM</sequence>
<name>A0ABY5YEM4_9DEIO</name>
<accession>A0ABY5YEM4</accession>
<evidence type="ECO:0000313" key="3">
    <source>
        <dbReference type="EMBL" id="UWX63539.1"/>
    </source>
</evidence>
<dbReference type="EMBL" id="CP104213">
    <property type="protein sequence ID" value="UWX63539.1"/>
    <property type="molecule type" value="Genomic_DNA"/>
</dbReference>
<organism evidence="3 4">
    <name type="scientific">Deinococcus rubellus</name>
    <dbReference type="NCBI Taxonomy" id="1889240"/>
    <lineage>
        <taxon>Bacteria</taxon>
        <taxon>Thermotogati</taxon>
        <taxon>Deinococcota</taxon>
        <taxon>Deinococci</taxon>
        <taxon>Deinococcales</taxon>
        <taxon>Deinococcaceae</taxon>
        <taxon>Deinococcus</taxon>
    </lineage>
</organism>
<dbReference type="Proteomes" id="UP001060261">
    <property type="component" value="Chromosome"/>
</dbReference>
<dbReference type="PANTHER" id="PTHR10900">
    <property type="entry name" value="PERIOSTIN-RELATED"/>
    <property type="match status" value="1"/>
</dbReference>
<dbReference type="PANTHER" id="PTHR10900:SF77">
    <property type="entry name" value="FI19380P1"/>
    <property type="match status" value="1"/>
</dbReference>
<feature type="signal peptide" evidence="1">
    <location>
        <begin position="1"/>
        <end position="19"/>
    </location>
</feature>
<dbReference type="Pfam" id="PF02469">
    <property type="entry name" value="Fasciclin"/>
    <property type="match status" value="1"/>
</dbReference>